<evidence type="ECO:0000259" key="3">
    <source>
        <dbReference type="PROSITE" id="PS51168"/>
    </source>
</evidence>
<dbReference type="Pfam" id="PF01817">
    <property type="entry name" value="CM_2"/>
    <property type="match status" value="1"/>
</dbReference>
<dbReference type="PROSITE" id="PS51168">
    <property type="entry name" value="CHORISMATE_MUT_2"/>
    <property type="match status" value="1"/>
</dbReference>
<dbReference type="EMBL" id="NXLU01000006">
    <property type="protein sequence ID" value="RDU68828.1"/>
    <property type="molecule type" value="Genomic_DNA"/>
</dbReference>
<dbReference type="RefSeq" id="WP_104723394.1">
    <property type="nucleotide sequence ID" value="NZ_FZNE01000001.1"/>
</dbReference>
<dbReference type="Gene3D" id="1.20.59.10">
    <property type="entry name" value="Chorismate mutase"/>
    <property type="match status" value="1"/>
</dbReference>
<comment type="caution">
    <text evidence="4">The sequence shown here is derived from an EMBL/GenBank/DDBJ whole genome shotgun (WGS) entry which is preliminary data.</text>
</comment>
<dbReference type="Proteomes" id="UP000257067">
    <property type="component" value="Unassembled WGS sequence"/>
</dbReference>
<evidence type="ECO:0000256" key="1">
    <source>
        <dbReference type="ARBA" id="ARBA00012404"/>
    </source>
</evidence>
<dbReference type="AlphaFoldDB" id="A0A3D8IU70"/>
<dbReference type="InterPro" id="IPR036263">
    <property type="entry name" value="Chorismate_II_sf"/>
</dbReference>
<dbReference type="GO" id="GO:0009697">
    <property type="term" value="P:salicylic acid biosynthetic process"/>
    <property type="evidence" value="ECO:0007669"/>
    <property type="project" value="TreeGrafter"/>
</dbReference>
<dbReference type="InterPro" id="IPR036979">
    <property type="entry name" value="CM_dom_sf"/>
</dbReference>
<proteinExistence type="predicted"/>
<dbReference type="SMART" id="SM00830">
    <property type="entry name" value="CM_2"/>
    <property type="match status" value="1"/>
</dbReference>
<evidence type="ECO:0000313" key="5">
    <source>
        <dbReference type="Proteomes" id="UP000257067"/>
    </source>
</evidence>
<keyword evidence="5" id="KW-1185">Reference proteome</keyword>
<keyword evidence="2" id="KW-0413">Isomerase</keyword>
<dbReference type="InterPro" id="IPR051331">
    <property type="entry name" value="Chorismate_mutase-related"/>
</dbReference>
<organism evidence="4 5">
    <name type="scientific">Helicobacter cholecystus</name>
    <dbReference type="NCBI Taxonomy" id="45498"/>
    <lineage>
        <taxon>Bacteria</taxon>
        <taxon>Pseudomonadati</taxon>
        <taxon>Campylobacterota</taxon>
        <taxon>Epsilonproteobacteria</taxon>
        <taxon>Campylobacterales</taxon>
        <taxon>Helicobacteraceae</taxon>
        <taxon>Helicobacter</taxon>
    </lineage>
</organism>
<dbReference type="OrthoDB" id="9802281at2"/>
<dbReference type="GO" id="GO:0046417">
    <property type="term" value="P:chorismate metabolic process"/>
    <property type="evidence" value="ECO:0007669"/>
    <property type="project" value="InterPro"/>
</dbReference>
<sequence>MTLEDLRKEIDKLDDEMIALLEKRVQVVKQIGKLKVKLNQEVYNPKREEEILRRLQSLSSLPPHQIKMFYQNIFTLTKVLQEEKL</sequence>
<evidence type="ECO:0000256" key="2">
    <source>
        <dbReference type="ARBA" id="ARBA00023235"/>
    </source>
</evidence>
<dbReference type="PANTHER" id="PTHR38041:SF1">
    <property type="entry name" value="CHORISMATE MUTASE"/>
    <property type="match status" value="1"/>
</dbReference>
<protein>
    <recommendedName>
        <fullName evidence="1">chorismate mutase</fullName>
        <ecNumber evidence="1">5.4.99.5</ecNumber>
    </recommendedName>
</protein>
<dbReference type="EC" id="5.4.99.5" evidence="1"/>
<dbReference type="SUPFAM" id="SSF48600">
    <property type="entry name" value="Chorismate mutase II"/>
    <property type="match status" value="1"/>
</dbReference>
<reference evidence="4 5" key="1">
    <citation type="submission" date="2018-04" db="EMBL/GenBank/DDBJ databases">
        <title>Novel Campyloabacter and Helicobacter Species and Strains.</title>
        <authorList>
            <person name="Mannion A.J."/>
            <person name="Shen Z."/>
            <person name="Fox J.G."/>
        </authorList>
    </citation>
    <scope>NUCLEOTIDE SEQUENCE [LARGE SCALE GENOMIC DNA]</scope>
    <source>
        <strain evidence="4 5">ATCC 700242</strain>
    </source>
</reference>
<gene>
    <name evidence="4" type="ORF">CQA62_05425</name>
</gene>
<feature type="domain" description="Chorismate mutase" evidence="3">
    <location>
        <begin position="1"/>
        <end position="85"/>
    </location>
</feature>
<dbReference type="GO" id="GO:0004106">
    <property type="term" value="F:chorismate mutase activity"/>
    <property type="evidence" value="ECO:0007669"/>
    <property type="project" value="UniProtKB-EC"/>
</dbReference>
<name>A0A3D8IU70_9HELI</name>
<dbReference type="PANTHER" id="PTHR38041">
    <property type="entry name" value="CHORISMATE MUTASE"/>
    <property type="match status" value="1"/>
</dbReference>
<dbReference type="NCBIfam" id="TIGR01808">
    <property type="entry name" value="CM_M_hiGC-arch"/>
    <property type="match status" value="1"/>
</dbReference>
<accession>A0A3D8IU70</accession>
<evidence type="ECO:0000313" key="4">
    <source>
        <dbReference type="EMBL" id="RDU68828.1"/>
    </source>
</evidence>
<dbReference type="InterPro" id="IPR010958">
    <property type="entry name" value="Chorismate_mutase_highGC-bac"/>
</dbReference>
<dbReference type="InterPro" id="IPR002701">
    <property type="entry name" value="CM_II_prokaryot"/>
</dbReference>